<keyword evidence="3" id="KW-0863">Zinc-finger</keyword>
<protein>
    <recommendedName>
        <fullName evidence="6">FLZ-type domain-containing protein</fullName>
    </recommendedName>
</protein>
<dbReference type="PANTHER" id="PTHR46057">
    <property type="entry name" value="FCS-LIKE ZINC FINGER 1-RELATED"/>
    <property type="match status" value="1"/>
</dbReference>
<name>A0A7J7G4V3_CAMSI</name>
<organism evidence="7 8">
    <name type="scientific">Camellia sinensis</name>
    <name type="common">Tea plant</name>
    <name type="synonym">Thea sinensis</name>
    <dbReference type="NCBI Taxonomy" id="4442"/>
    <lineage>
        <taxon>Eukaryota</taxon>
        <taxon>Viridiplantae</taxon>
        <taxon>Streptophyta</taxon>
        <taxon>Embryophyta</taxon>
        <taxon>Tracheophyta</taxon>
        <taxon>Spermatophyta</taxon>
        <taxon>Magnoliopsida</taxon>
        <taxon>eudicotyledons</taxon>
        <taxon>Gunneridae</taxon>
        <taxon>Pentapetalae</taxon>
        <taxon>asterids</taxon>
        <taxon>Ericales</taxon>
        <taxon>Theaceae</taxon>
        <taxon>Camellia</taxon>
    </lineage>
</organism>
<feature type="domain" description="FLZ-type" evidence="6">
    <location>
        <begin position="295"/>
        <end position="339"/>
    </location>
</feature>
<feature type="zinc finger region" description="FLZ-type" evidence="4">
    <location>
        <begin position="86"/>
        <end position="130"/>
    </location>
</feature>
<reference evidence="7 8" key="2">
    <citation type="submission" date="2020-07" db="EMBL/GenBank/DDBJ databases">
        <title>Genome assembly of wild tea tree DASZ reveals pedigree and selection history of tea varieties.</title>
        <authorList>
            <person name="Zhang W."/>
        </authorList>
    </citation>
    <scope>NUCLEOTIDE SEQUENCE [LARGE SCALE GENOMIC DNA]</scope>
    <source>
        <strain evidence="8">cv. G240</strain>
        <tissue evidence="7">Leaf</tissue>
    </source>
</reference>
<evidence type="ECO:0000313" key="8">
    <source>
        <dbReference type="Proteomes" id="UP000593564"/>
    </source>
</evidence>
<dbReference type="GO" id="GO:0008270">
    <property type="term" value="F:zinc ion binding"/>
    <property type="evidence" value="ECO:0007669"/>
    <property type="project" value="UniProtKB-KW"/>
</dbReference>
<proteinExistence type="inferred from homology"/>
<evidence type="ECO:0000256" key="1">
    <source>
        <dbReference type="ARBA" id="ARBA00009374"/>
    </source>
</evidence>
<keyword evidence="8" id="KW-1185">Reference proteome</keyword>
<comment type="caution">
    <text evidence="7">The sequence shown here is derived from an EMBL/GenBank/DDBJ whole genome shotgun (WGS) entry which is preliminary data.</text>
</comment>
<evidence type="ECO:0000256" key="3">
    <source>
        <dbReference type="ARBA" id="ARBA00022771"/>
    </source>
</evidence>
<comment type="similarity">
    <text evidence="1">Belongs to the FLZ family.</text>
</comment>
<dbReference type="EMBL" id="JACBKZ010000013">
    <property type="protein sequence ID" value="KAF5935750.1"/>
    <property type="molecule type" value="Genomic_DNA"/>
</dbReference>
<feature type="compositionally biased region" description="Low complexity" evidence="5">
    <location>
        <begin position="360"/>
        <end position="369"/>
    </location>
</feature>
<dbReference type="Pfam" id="PF04570">
    <property type="entry name" value="zf-FLZ"/>
    <property type="match status" value="2"/>
</dbReference>
<dbReference type="Proteomes" id="UP000593564">
    <property type="component" value="Unassembled WGS sequence"/>
</dbReference>
<keyword evidence="2" id="KW-0479">Metal-binding</keyword>
<feature type="region of interest" description="Disordered" evidence="5">
    <location>
        <begin position="354"/>
        <end position="380"/>
    </location>
</feature>
<evidence type="ECO:0000256" key="4">
    <source>
        <dbReference type="PROSITE-ProRule" id="PRU01131"/>
    </source>
</evidence>
<accession>A0A7J7G4V3</accession>
<dbReference type="PROSITE" id="PS51795">
    <property type="entry name" value="ZF_FLZ"/>
    <property type="match status" value="2"/>
</dbReference>
<dbReference type="AlphaFoldDB" id="A0A7J7G4V3"/>
<dbReference type="InterPro" id="IPR044533">
    <property type="entry name" value="FLZ1/2/3"/>
</dbReference>
<dbReference type="InterPro" id="IPR007650">
    <property type="entry name" value="Zf-FLZ_dom"/>
</dbReference>
<dbReference type="PANTHER" id="PTHR46057:SF9">
    <property type="entry name" value="FCS-LIKE ZINC FINGER 1"/>
    <property type="match status" value="1"/>
</dbReference>
<evidence type="ECO:0000313" key="7">
    <source>
        <dbReference type="EMBL" id="KAF5935750.1"/>
    </source>
</evidence>
<sequence length="380" mass="43006">MDSASTRRPCFIEEDDGLASLADVEAGFSGNHQHPHPFVSRPLYYTSSLQRRGSIRNLSSFSSSVSSPRSGRFYDANRFYEEHQPHFLEACFLCKKTLANNKDIFMYRGDTPFCSDECRQEQIEIDEANEKNWKISASMKALRIDQKKPNKSSSPNKTQNYPLRAGASLTPTLFINHLARLSPPSFLSSSSSSSSSLSLSKTHISKNTFMDSTATRRPCFIEEDDGLASLADMEAGFSGNHQHPHPFVSRPLYYTSSLQRRGSIRNLSSFSSSVSSPRSGRFYDANRFYEEHQPHFLEACFLCKKTLADNKDIFMYRGDTPFCSEECRQEQIEIDEANEKNWKISASMKALRIDQKKSNKSTSPNKTQNYPFRAGTVMAA</sequence>
<gene>
    <name evidence="7" type="ORF">HYC85_026879</name>
</gene>
<feature type="domain" description="FLZ-type" evidence="6">
    <location>
        <begin position="86"/>
        <end position="130"/>
    </location>
</feature>
<feature type="zinc finger region" description="FLZ-type" evidence="4">
    <location>
        <begin position="295"/>
        <end position="339"/>
    </location>
</feature>
<keyword evidence="3" id="KW-0862">Zinc</keyword>
<reference evidence="8" key="1">
    <citation type="journal article" date="2020" name="Nat. Commun.">
        <title>Genome assembly of wild tea tree DASZ reveals pedigree and selection history of tea varieties.</title>
        <authorList>
            <person name="Zhang W."/>
            <person name="Zhang Y."/>
            <person name="Qiu H."/>
            <person name="Guo Y."/>
            <person name="Wan H."/>
            <person name="Zhang X."/>
            <person name="Scossa F."/>
            <person name="Alseekh S."/>
            <person name="Zhang Q."/>
            <person name="Wang P."/>
            <person name="Xu L."/>
            <person name="Schmidt M.H."/>
            <person name="Jia X."/>
            <person name="Li D."/>
            <person name="Zhu A."/>
            <person name="Guo F."/>
            <person name="Chen W."/>
            <person name="Ni D."/>
            <person name="Usadel B."/>
            <person name="Fernie A.R."/>
            <person name="Wen W."/>
        </authorList>
    </citation>
    <scope>NUCLEOTIDE SEQUENCE [LARGE SCALE GENOMIC DNA]</scope>
    <source>
        <strain evidence="8">cv. G240</strain>
    </source>
</reference>
<evidence type="ECO:0000256" key="5">
    <source>
        <dbReference type="SAM" id="MobiDB-lite"/>
    </source>
</evidence>
<evidence type="ECO:0000256" key="2">
    <source>
        <dbReference type="ARBA" id="ARBA00022723"/>
    </source>
</evidence>
<evidence type="ECO:0000259" key="6">
    <source>
        <dbReference type="PROSITE" id="PS51795"/>
    </source>
</evidence>